<dbReference type="InterPro" id="IPR029044">
    <property type="entry name" value="Nucleotide-diphossugar_trans"/>
</dbReference>
<dbReference type="AlphaFoldDB" id="A0A9P7RRP8"/>
<accession>A0A9P7RRP8</accession>
<organism evidence="3 4">
    <name type="scientific">Marasmius oreades</name>
    <name type="common">fairy-ring Marasmius</name>
    <dbReference type="NCBI Taxonomy" id="181124"/>
    <lineage>
        <taxon>Eukaryota</taxon>
        <taxon>Fungi</taxon>
        <taxon>Dikarya</taxon>
        <taxon>Basidiomycota</taxon>
        <taxon>Agaricomycotina</taxon>
        <taxon>Agaricomycetes</taxon>
        <taxon>Agaricomycetidae</taxon>
        <taxon>Agaricales</taxon>
        <taxon>Marasmiineae</taxon>
        <taxon>Marasmiaceae</taxon>
        <taxon>Marasmius</taxon>
    </lineage>
</organism>
<dbReference type="EMBL" id="CM032188">
    <property type="protein sequence ID" value="KAG7088571.1"/>
    <property type="molecule type" value="Genomic_DNA"/>
</dbReference>
<keyword evidence="2" id="KW-0808">Transferase</keyword>
<dbReference type="RefSeq" id="XP_043005042.1">
    <property type="nucleotide sequence ID" value="XM_043157674.1"/>
</dbReference>
<dbReference type="GO" id="GO:0000032">
    <property type="term" value="P:cell wall mannoprotein biosynthetic process"/>
    <property type="evidence" value="ECO:0007669"/>
    <property type="project" value="TreeGrafter"/>
</dbReference>
<dbReference type="GeneID" id="66081625"/>
<proteinExistence type="inferred from homology"/>
<dbReference type="PANTHER" id="PTHR31121">
    <property type="entry name" value="ALPHA-1,2 MANNOSYLTRANSFERASE KTR1"/>
    <property type="match status" value="1"/>
</dbReference>
<dbReference type="InterPro" id="IPR002685">
    <property type="entry name" value="Glyco_trans_15"/>
</dbReference>
<comment type="caution">
    <text evidence="3">The sequence shown here is derived from an EMBL/GenBank/DDBJ whole genome shotgun (WGS) entry which is preliminary data.</text>
</comment>
<dbReference type="GO" id="GO:0005794">
    <property type="term" value="C:Golgi apparatus"/>
    <property type="evidence" value="ECO:0007669"/>
    <property type="project" value="TreeGrafter"/>
</dbReference>
<dbReference type="GO" id="GO:0006487">
    <property type="term" value="P:protein N-linked glycosylation"/>
    <property type="evidence" value="ECO:0007669"/>
    <property type="project" value="TreeGrafter"/>
</dbReference>
<dbReference type="OrthoDB" id="439943at2759"/>
<dbReference type="Proteomes" id="UP001049176">
    <property type="component" value="Chromosome 8"/>
</dbReference>
<evidence type="ECO:0000313" key="3">
    <source>
        <dbReference type="EMBL" id="KAG7088571.1"/>
    </source>
</evidence>
<name>A0A9P7RRP8_9AGAR</name>
<evidence type="ECO:0000256" key="2">
    <source>
        <dbReference type="ARBA" id="ARBA00022679"/>
    </source>
</evidence>
<dbReference type="GO" id="GO:0016020">
    <property type="term" value="C:membrane"/>
    <property type="evidence" value="ECO:0007669"/>
    <property type="project" value="InterPro"/>
</dbReference>
<dbReference type="GO" id="GO:0000026">
    <property type="term" value="F:alpha-1,2-mannosyltransferase activity"/>
    <property type="evidence" value="ECO:0007669"/>
    <property type="project" value="TreeGrafter"/>
</dbReference>
<protein>
    <recommendedName>
        <fullName evidence="5">Glycosyltransferase family 15 protein</fullName>
    </recommendedName>
</protein>
<dbReference type="Gene3D" id="3.90.550.10">
    <property type="entry name" value="Spore Coat Polysaccharide Biosynthesis Protein SpsA, Chain A"/>
    <property type="match status" value="1"/>
</dbReference>
<evidence type="ECO:0000256" key="1">
    <source>
        <dbReference type="ARBA" id="ARBA00007677"/>
    </source>
</evidence>
<evidence type="ECO:0008006" key="5">
    <source>
        <dbReference type="Google" id="ProtNLM"/>
    </source>
</evidence>
<keyword evidence="4" id="KW-1185">Reference proteome</keyword>
<evidence type="ECO:0000313" key="4">
    <source>
        <dbReference type="Proteomes" id="UP001049176"/>
    </source>
</evidence>
<reference evidence="3" key="1">
    <citation type="journal article" date="2021" name="Genome Biol. Evol.">
        <title>The assembled and annotated genome of the fairy-ring fungus Marasmius oreades.</title>
        <authorList>
            <person name="Hiltunen M."/>
            <person name="Ament-Velasquez S.L."/>
            <person name="Johannesson H."/>
        </authorList>
    </citation>
    <scope>NUCLEOTIDE SEQUENCE</scope>
    <source>
        <strain evidence="3">03SP1</strain>
    </source>
</reference>
<dbReference type="PANTHER" id="PTHR31121:SF6">
    <property type="entry name" value="ALPHA-1,2 MANNOSYLTRANSFERASE KTR1"/>
    <property type="match status" value="1"/>
</dbReference>
<comment type="similarity">
    <text evidence="1">Belongs to the glycosyltransferase 15 family.</text>
</comment>
<dbReference type="SUPFAM" id="SSF53448">
    <property type="entry name" value="Nucleotide-diphospho-sugar transferases"/>
    <property type="match status" value="1"/>
</dbReference>
<gene>
    <name evidence="3" type="ORF">E1B28_012550</name>
</gene>
<sequence>MLLPPSRVHQAILALYNVENRFNRRLKYPYVLFMTEDELAAVSNEDKKKIDWITEGRAKFATVTKESWDIPSHLDKSLVQHSLESIGFSTGYRQMCRFYSGFFWRNPAIANYEWLWRLDTDIEFHCDIPYDPVQRLIDSNKLYGFIQISPDADFVQPSLASNASYFLSTHSHIIPPNANLGFVWSGQSGIKKALQGQASNPEWTRMCMYNNFEISHRSVWESEVYTKFFDYLEQEGGFFYERWSDSPVHSLGLAMSLRKDQVMQFTDMGYQHQGWGYECPQQLDRCTCLREGPAKGFHDNAERWFNATELQADSWGT</sequence>
<dbReference type="Pfam" id="PF01793">
    <property type="entry name" value="Glyco_transf_15"/>
    <property type="match status" value="1"/>
</dbReference>
<dbReference type="GO" id="GO:0006493">
    <property type="term" value="P:protein O-linked glycosylation"/>
    <property type="evidence" value="ECO:0007669"/>
    <property type="project" value="TreeGrafter"/>
</dbReference>